<evidence type="ECO:0000256" key="6">
    <source>
        <dbReference type="ARBA" id="ARBA00023136"/>
    </source>
</evidence>
<feature type="transmembrane region" description="Helical" evidence="7">
    <location>
        <begin position="121"/>
        <end position="140"/>
    </location>
</feature>
<dbReference type="GO" id="GO:0004252">
    <property type="term" value="F:serine-type endopeptidase activity"/>
    <property type="evidence" value="ECO:0007669"/>
    <property type="project" value="InterPro"/>
</dbReference>
<keyword evidence="3 7" id="KW-0812">Transmembrane</keyword>
<reference evidence="9 10" key="1">
    <citation type="submission" date="2019-02" db="EMBL/GenBank/DDBJ databases">
        <title>Genomic Encyclopedia of Type Strains, Phase IV (KMG-IV): sequencing the most valuable type-strain genomes for metagenomic binning, comparative biology and taxonomic classification.</title>
        <authorList>
            <person name="Goeker M."/>
        </authorList>
    </citation>
    <scope>NUCLEOTIDE SEQUENCE [LARGE SCALE GENOMIC DNA]</scope>
    <source>
        <strain evidence="9 10">DSM 17196</strain>
    </source>
</reference>
<evidence type="ECO:0000256" key="5">
    <source>
        <dbReference type="ARBA" id="ARBA00022989"/>
    </source>
</evidence>
<keyword evidence="5 7" id="KW-1133">Transmembrane helix</keyword>
<evidence type="ECO:0000259" key="8">
    <source>
        <dbReference type="Pfam" id="PF01694"/>
    </source>
</evidence>
<comment type="similarity">
    <text evidence="2">Belongs to the peptidase S54 family.</text>
</comment>
<keyword evidence="4" id="KW-0378">Hydrolase</keyword>
<dbReference type="Proteomes" id="UP000292262">
    <property type="component" value="Unassembled WGS sequence"/>
</dbReference>
<comment type="caution">
    <text evidence="9">The sequence shown here is derived from an EMBL/GenBank/DDBJ whole genome shotgun (WGS) entry which is preliminary data.</text>
</comment>
<keyword evidence="10" id="KW-1185">Reference proteome</keyword>
<feature type="transmembrane region" description="Helical" evidence="7">
    <location>
        <begin position="146"/>
        <end position="170"/>
    </location>
</feature>
<comment type="subcellular location">
    <subcellularLocation>
        <location evidence="1">Membrane</location>
        <topology evidence="1">Multi-pass membrane protein</topology>
    </subcellularLocation>
</comment>
<evidence type="ECO:0000256" key="2">
    <source>
        <dbReference type="ARBA" id="ARBA00009045"/>
    </source>
</evidence>
<dbReference type="AlphaFoldDB" id="A0A4V2F4U3"/>
<keyword evidence="9" id="KW-0645">Protease</keyword>
<evidence type="ECO:0000256" key="1">
    <source>
        <dbReference type="ARBA" id="ARBA00004141"/>
    </source>
</evidence>
<feature type="transmembrane region" description="Helical" evidence="7">
    <location>
        <begin position="20"/>
        <end position="42"/>
    </location>
</feature>
<feature type="transmembrane region" description="Helical" evidence="7">
    <location>
        <begin position="182"/>
        <end position="202"/>
    </location>
</feature>
<evidence type="ECO:0000256" key="3">
    <source>
        <dbReference type="ARBA" id="ARBA00022692"/>
    </source>
</evidence>
<name>A0A4V2F4U3_9FLAO</name>
<feature type="transmembrane region" description="Helical" evidence="7">
    <location>
        <begin position="63"/>
        <end position="84"/>
    </location>
</feature>
<dbReference type="GO" id="GO:0006508">
    <property type="term" value="P:proteolysis"/>
    <property type="evidence" value="ECO:0007669"/>
    <property type="project" value="UniProtKB-KW"/>
</dbReference>
<dbReference type="InterPro" id="IPR022764">
    <property type="entry name" value="Peptidase_S54_rhomboid_dom"/>
</dbReference>
<protein>
    <submittedName>
        <fullName evidence="9">Membrane associated rhomboid family serine protease</fullName>
    </submittedName>
</protein>
<gene>
    <name evidence="9" type="ORF">EV197_3313</name>
</gene>
<keyword evidence="6 7" id="KW-0472">Membrane</keyword>
<dbReference type="GO" id="GO:0016020">
    <property type="term" value="C:membrane"/>
    <property type="evidence" value="ECO:0007669"/>
    <property type="project" value="UniProtKB-SubCell"/>
</dbReference>
<sequence>MSLKYIVYLGKNDGMNINLVVLFIIGANVLVSLKGFNDFGFFERYKFNVGGIRRGEQLRMVTSGFLHVDFMHLFFNMFTLYFFAPVVVTYTGSLKFLVIYFASLLIGNLFSLYFHKDEYHYSAVGASGAVSGVLFSAILFQPQMKLALLILPIPIPAYIFGILYLLYSIYGMRSRVGNIGHDAHFGGAVGGYLVTLLFAPALFEQNTLMVGLLAIPIIILFVLQRIGKL</sequence>
<dbReference type="InterPro" id="IPR050925">
    <property type="entry name" value="Rhomboid_protease_S54"/>
</dbReference>
<feature type="domain" description="Peptidase S54 rhomboid" evidence="8">
    <location>
        <begin position="55"/>
        <end position="199"/>
    </location>
</feature>
<dbReference type="InterPro" id="IPR035952">
    <property type="entry name" value="Rhomboid-like_sf"/>
</dbReference>
<dbReference type="PANTHER" id="PTHR43731">
    <property type="entry name" value="RHOMBOID PROTEASE"/>
    <property type="match status" value="1"/>
</dbReference>
<proteinExistence type="inferred from homology"/>
<evidence type="ECO:0000313" key="10">
    <source>
        <dbReference type="Proteomes" id="UP000292262"/>
    </source>
</evidence>
<accession>A0A4V2F4U3</accession>
<evidence type="ECO:0000313" key="9">
    <source>
        <dbReference type="EMBL" id="RZS90519.1"/>
    </source>
</evidence>
<feature type="transmembrane region" description="Helical" evidence="7">
    <location>
        <begin position="96"/>
        <end position="114"/>
    </location>
</feature>
<feature type="transmembrane region" description="Helical" evidence="7">
    <location>
        <begin position="208"/>
        <end position="226"/>
    </location>
</feature>
<dbReference type="SUPFAM" id="SSF144091">
    <property type="entry name" value="Rhomboid-like"/>
    <property type="match status" value="1"/>
</dbReference>
<evidence type="ECO:0000256" key="7">
    <source>
        <dbReference type="SAM" id="Phobius"/>
    </source>
</evidence>
<dbReference type="Gene3D" id="1.20.1540.10">
    <property type="entry name" value="Rhomboid-like"/>
    <property type="match status" value="1"/>
</dbReference>
<dbReference type="PANTHER" id="PTHR43731:SF14">
    <property type="entry name" value="PRESENILIN-ASSOCIATED RHOMBOID-LIKE PROTEIN, MITOCHONDRIAL"/>
    <property type="match status" value="1"/>
</dbReference>
<organism evidence="9 10">
    <name type="scientific">Aquimarina brevivitae</name>
    <dbReference type="NCBI Taxonomy" id="323412"/>
    <lineage>
        <taxon>Bacteria</taxon>
        <taxon>Pseudomonadati</taxon>
        <taxon>Bacteroidota</taxon>
        <taxon>Flavobacteriia</taxon>
        <taxon>Flavobacteriales</taxon>
        <taxon>Flavobacteriaceae</taxon>
        <taxon>Aquimarina</taxon>
    </lineage>
</organism>
<evidence type="ECO:0000256" key="4">
    <source>
        <dbReference type="ARBA" id="ARBA00022801"/>
    </source>
</evidence>
<dbReference type="Pfam" id="PF01694">
    <property type="entry name" value="Rhomboid"/>
    <property type="match status" value="1"/>
</dbReference>
<dbReference type="EMBL" id="SGXE01000007">
    <property type="protein sequence ID" value="RZS90519.1"/>
    <property type="molecule type" value="Genomic_DNA"/>
</dbReference>